<dbReference type="Proteomes" id="UP001358417">
    <property type="component" value="Unassembled WGS sequence"/>
</dbReference>
<dbReference type="InterPro" id="IPR007219">
    <property type="entry name" value="XnlR_reg_dom"/>
</dbReference>
<evidence type="ECO:0000256" key="2">
    <source>
        <dbReference type="ARBA" id="ARBA00022833"/>
    </source>
</evidence>
<dbReference type="RefSeq" id="XP_064699771.1">
    <property type="nucleotide sequence ID" value="XM_064855942.1"/>
</dbReference>
<evidence type="ECO:0000256" key="3">
    <source>
        <dbReference type="ARBA" id="ARBA00023015"/>
    </source>
</evidence>
<evidence type="ECO:0000256" key="4">
    <source>
        <dbReference type="ARBA" id="ARBA00023125"/>
    </source>
</evidence>
<keyword evidence="2" id="KW-0862">Zinc</keyword>
<accession>A0AAV9MU10</accession>
<keyword evidence="1" id="KW-0479">Metal-binding</keyword>
<evidence type="ECO:0000259" key="7">
    <source>
        <dbReference type="Pfam" id="PF04082"/>
    </source>
</evidence>
<evidence type="ECO:0000313" key="8">
    <source>
        <dbReference type="EMBL" id="KAK5042877.1"/>
    </source>
</evidence>
<comment type="caution">
    <text evidence="8">The sequence shown here is derived from an EMBL/GenBank/DDBJ whole genome shotgun (WGS) entry which is preliminary data.</text>
</comment>
<sequence>MAAQRIGPQHGQKSRQTTLWWIIWSFSTSARSTQPLSVSPKSISSSTINLEQRGFCSSLLVNAISAIGARFSDLAEARLDLDDRYSAGEQFFNKAQRLLSIEATPTVVTIQALNLMSLRQASSGKDESGWHYARHVMRIALDLDLQDDDPNQEPTNPTGFSRAERQECVATSGVASLESITRSSPPVQAYQSLYGLRRVPVFTPYLILNAELGIMAEKAWLTDETAADIRAKDNLGYLSELASALSFVQRAITIRNFVRDQWNGNLYHPDRAMIDEEADIDTKAGPRLVWDRRETFLRPNSGVESHHIRRSKTVQEKLEACGLEELQD</sequence>
<dbReference type="AlphaFoldDB" id="A0AAV9MU10"/>
<keyword evidence="6" id="KW-0539">Nucleus</keyword>
<dbReference type="CDD" id="cd12148">
    <property type="entry name" value="fungal_TF_MHR"/>
    <property type="match status" value="1"/>
</dbReference>
<protein>
    <recommendedName>
        <fullName evidence="7">Xylanolytic transcriptional activator regulatory domain-containing protein</fullName>
    </recommendedName>
</protein>
<keyword evidence="3" id="KW-0805">Transcription regulation</keyword>
<keyword evidence="5" id="KW-0804">Transcription</keyword>
<evidence type="ECO:0000256" key="6">
    <source>
        <dbReference type="ARBA" id="ARBA00023242"/>
    </source>
</evidence>
<dbReference type="PANTHER" id="PTHR31313">
    <property type="entry name" value="TY1 ENHANCER ACTIVATOR"/>
    <property type="match status" value="1"/>
</dbReference>
<evidence type="ECO:0000313" key="9">
    <source>
        <dbReference type="Proteomes" id="UP001358417"/>
    </source>
</evidence>
<dbReference type="InterPro" id="IPR051615">
    <property type="entry name" value="Transcr_Regulatory_Elem"/>
</dbReference>
<dbReference type="GO" id="GO:0003677">
    <property type="term" value="F:DNA binding"/>
    <property type="evidence" value="ECO:0007669"/>
    <property type="project" value="UniProtKB-KW"/>
</dbReference>
<gene>
    <name evidence="8" type="ORF">LTR84_012421</name>
</gene>
<dbReference type="GO" id="GO:0008270">
    <property type="term" value="F:zinc ion binding"/>
    <property type="evidence" value="ECO:0007669"/>
    <property type="project" value="InterPro"/>
</dbReference>
<reference evidence="8 9" key="1">
    <citation type="submission" date="2023-08" db="EMBL/GenBank/DDBJ databases">
        <title>Black Yeasts Isolated from many extreme environments.</title>
        <authorList>
            <person name="Coleine C."/>
            <person name="Stajich J.E."/>
            <person name="Selbmann L."/>
        </authorList>
    </citation>
    <scope>NUCLEOTIDE SEQUENCE [LARGE SCALE GENOMIC DNA]</scope>
    <source>
        <strain evidence="8 9">CCFEE 5792</strain>
    </source>
</reference>
<keyword evidence="4" id="KW-0238">DNA-binding</keyword>
<dbReference type="EMBL" id="JAVRRD010000073">
    <property type="protein sequence ID" value="KAK5042877.1"/>
    <property type="molecule type" value="Genomic_DNA"/>
</dbReference>
<organism evidence="8 9">
    <name type="scientific">Exophiala bonariae</name>
    <dbReference type="NCBI Taxonomy" id="1690606"/>
    <lineage>
        <taxon>Eukaryota</taxon>
        <taxon>Fungi</taxon>
        <taxon>Dikarya</taxon>
        <taxon>Ascomycota</taxon>
        <taxon>Pezizomycotina</taxon>
        <taxon>Eurotiomycetes</taxon>
        <taxon>Chaetothyriomycetidae</taxon>
        <taxon>Chaetothyriales</taxon>
        <taxon>Herpotrichiellaceae</taxon>
        <taxon>Exophiala</taxon>
    </lineage>
</organism>
<dbReference type="GeneID" id="89980565"/>
<evidence type="ECO:0000256" key="5">
    <source>
        <dbReference type="ARBA" id="ARBA00023163"/>
    </source>
</evidence>
<dbReference type="Pfam" id="PF04082">
    <property type="entry name" value="Fungal_trans"/>
    <property type="match status" value="1"/>
</dbReference>
<keyword evidence="9" id="KW-1185">Reference proteome</keyword>
<dbReference type="GO" id="GO:0006351">
    <property type="term" value="P:DNA-templated transcription"/>
    <property type="evidence" value="ECO:0007669"/>
    <property type="project" value="InterPro"/>
</dbReference>
<dbReference type="PANTHER" id="PTHR31313:SF4">
    <property type="entry name" value="CONIDIAL DEVELOPMENT PROTEIN FLUFFY"/>
    <property type="match status" value="1"/>
</dbReference>
<name>A0AAV9MU10_9EURO</name>
<proteinExistence type="predicted"/>
<evidence type="ECO:0000256" key="1">
    <source>
        <dbReference type="ARBA" id="ARBA00022723"/>
    </source>
</evidence>
<feature type="domain" description="Xylanolytic transcriptional activator regulatory" evidence="7">
    <location>
        <begin position="52"/>
        <end position="155"/>
    </location>
</feature>